<sequence>MGVCVCVRVYVAAWCTRARACACVWCTRKRDPDSARLVLRPSAGHRVLVKRMEGWSPRSNEGNHAARAPYTEMAFSICCSSIGCLPVGTRNLGFYRAFFKVFLLLFARWCPTTNEKE</sequence>
<evidence type="ECO:0000256" key="1">
    <source>
        <dbReference type="SAM" id="SignalP"/>
    </source>
</evidence>
<feature type="signal peptide" evidence="1">
    <location>
        <begin position="1"/>
        <end position="20"/>
    </location>
</feature>
<dbReference type="AlphaFoldDB" id="A0A2M3ZQJ8"/>
<accession>A0A2M3ZQJ8</accession>
<keyword evidence="1" id="KW-0732">Signal</keyword>
<protein>
    <submittedName>
        <fullName evidence="2">Putative secreted peptide</fullName>
    </submittedName>
</protein>
<feature type="chain" id="PRO_5014831030" evidence="1">
    <location>
        <begin position="21"/>
        <end position="117"/>
    </location>
</feature>
<organism evidence="2">
    <name type="scientific">Anopheles braziliensis</name>
    <dbReference type="NCBI Taxonomy" id="58242"/>
    <lineage>
        <taxon>Eukaryota</taxon>
        <taxon>Metazoa</taxon>
        <taxon>Ecdysozoa</taxon>
        <taxon>Arthropoda</taxon>
        <taxon>Hexapoda</taxon>
        <taxon>Insecta</taxon>
        <taxon>Pterygota</taxon>
        <taxon>Neoptera</taxon>
        <taxon>Endopterygota</taxon>
        <taxon>Diptera</taxon>
        <taxon>Nematocera</taxon>
        <taxon>Culicoidea</taxon>
        <taxon>Culicidae</taxon>
        <taxon>Anophelinae</taxon>
        <taxon>Anopheles</taxon>
    </lineage>
</organism>
<proteinExistence type="predicted"/>
<reference evidence="2" key="1">
    <citation type="submission" date="2018-01" db="EMBL/GenBank/DDBJ databases">
        <title>An insight into the sialome of Amazonian anophelines.</title>
        <authorList>
            <person name="Ribeiro J.M."/>
            <person name="Scarpassa V."/>
            <person name="Calvo E."/>
        </authorList>
    </citation>
    <scope>NUCLEOTIDE SEQUENCE</scope>
    <source>
        <tissue evidence="2">Salivary glands</tissue>
    </source>
</reference>
<name>A0A2M3ZQJ8_9DIPT</name>
<dbReference type="EMBL" id="GGFM01010075">
    <property type="protein sequence ID" value="MBW30826.1"/>
    <property type="molecule type" value="Transcribed_RNA"/>
</dbReference>
<evidence type="ECO:0000313" key="2">
    <source>
        <dbReference type="EMBL" id="MBW30826.1"/>
    </source>
</evidence>